<dbReference type="Proteomes" id="UP001304300">
    <property type="component" value="Chromosome"/>
</dbReference>
<evidence type="ECO:0000259" key="8">
    <source>
        <dbReference type="Pfam" id="PF00482"/>
    </source>
</evidence>
<accession>A0AAQ3L6L8</accession>
<evidence type="ECO:0000256" key="1">
    <source>
        <dbReference type="ARBA" id="ARBA00004651"/>
    </source>
</evidence>
<dbReference type="EMBL" id="CP136920">
    <property type="protein sequence ID" value="WOO40031.1"/>
    <property type="molecule type" value="Genomic_DNA"/>
</dbReference>
<keyword evidence="3" id="KW-1003">Cell membrane</keyword>
<dbReference type="AlphaFoldDB" id="A0AAQ3L6L8"/>
<dbReference type="GO" id="GO:0005886">
    <property type="term" value="C:plasma membrane"/>
    <property type="evidence" value="ECO:0007669"/>
    <property type="project" value="UniProtKB-SubCell"/>
</dbReference>
<evidence type="ECO:0000313" key="9">
    <source>
        <dbReference type="EMBL" id="WOO40031.1"/>
    </source>
</evidence>
<dbReference type="InterPro" id="IPR042094">
    <property type="entry name" value="T2SS_GspF_sf"/>
</dbReference>
<protein>
    <submittedName>
        <fullName evidence="9">Type II secretion system F family protein</fullName>
    </submittedName>
</protein>
<dbReference type="KEGG" id="puo:RZN69_15515"/>
<dbReference type="Gene3D" id="1.20.81.30">
    <property type="entry name" value="Type II secretion system (T2SS), domain F"/>
    <property type="match status" value="2"/>
</dbReference>
<proteinExistence type="inferred from homology"/>
<evidence type="ECO:0000256" key="5">
    <source>
        <dbReference type="ARBA" id="ARBA00022989"/>
    </source>
</evidence>
<feature type="transmembrane region" description="Helical" evidence="7">
    <location>
        <begin position="248"/>
        <end position="266"/>
    </location>
</feature>
<gene>
    <name evidence="9" type="ORF">RZN69_15515</name>
</gene>
<name>A0AAQ3L6L8_9BACT</name>
<feature type="domain" description="Type II secretion system protein GspF" evidence="8">
    <location>
        <begin position="300"/>
        <end position="419"/>
    </location>
</feature>
<feature type="transmembrane region" description="Helical" evidence="7">
    <location>
        <begin position="397"/>
        <end position="422"/>
    </location>
</feature>
<dbReference type="PRINTS" id="PR00812">
    <property type="entry name" value="BCTERIALGSPF"/>
</dbReference>
<dbReference type="Pfam" id="PF00482">
    <property type="entry name" value="T2SSF"/>
    <property type="match status" value="2"/>
</dbReference>
<comment type="similarity">
    <text evidence="2">Belongs to the GSP F family.</text>
</comment>
<feature type="domain" description="Type II secretion system protein GspF" evidence="8">
    <location>
        <begin position="95"/>
        <end position="218"/>
    </location>
</feature>
<dbReference type="PANTHER" id="PTHR30012:SF0">
    <property type="entry name" value="TYPE II SECRETION SYSTEM PROTEIN F-RELATED"/>
    <property type="match status" value="1"/>
</dbReference>
<organism evidence="9 10">
    <name type="scientific">Rubellicoccus peritrichatus</name>
    <dbReference type="NCBI Taxonomy" id="3080537"/>
    <lineage>
        <taxon>Bacteria</taxon>
        <taxon>Pseudomonadati</taxon>
        <taxon>Verrucomicrobiota</taxon>
        <taxon>Opitutia</taxon>
        <taxon>Puniceicoccales</taxon>
        <taxon>Cerasicoccaceae</taxon>
        <taxon>Rubellicoccus</taxon>
    </lineage>
</organism>
<evidence type="ECO:0000313" key="10">
    <source>
        <dbReference type="Proteomes" id="UP001304300"/>
    </source>
</evidence>
<keyword evidence="5 7" id="KW-1133">Transmembrane helix</keyword>
<dbReference type="InterPro" id="IPR018076">
    <property type="entry name" value="T2SS_GspF_dom"/>
</dbReference>
<sequence length="431" mass="47629">MPTFAYKGVDASKTSVTGEIEAVDRRQAMQRLRAKRIQPLQIRLADSGKGGKSGKSVRETRVVDEDDASIGVEKATSSGGIMARLSSGKNLALPFFKKLLQLHSSGMPVGDAVSLMSQRMTDPKLKDLCQRVFKDLSEGRTLAASMRTMPEHFDDTMTYLLEAGEATGNVVPILTNIIDSLEQNAELKRKVRSAMAYPILICSVAFGVIGLFLFFLLPRIESMMASLGGELNIAARFMIGSSDFALKQGPFILAGLIVGGLSLYQWRRTDKGREKTDRWLLRLPMLKQVFYNNDLCRVTNVMTILLGNGINTTESLRLAENTLQNRVLLRRFQASRQLINDGAPFTSAFRKHAFLPELDLDILSIGENTGSMVGSFEEIYRTHAQELSDRLKFLTTLVAGLALTFAFVMVFVLTLGIVLSILNMSQSLLSQ</sequence>
<evidence type="ECO:0000256" key="6">
    <source>
        <dbReference type="ARBA" id="ARBA00023136"/>
    </source>
</evidence>
<reference evidence="9 10" key="1">
    <citation type="submission" date="2023-10" db="EMBL/GenBank/DDBJ databases">
        <title>Rubellicoccus peritrichatus gen. nov., sp. nov., isolated from an algae of coral reef tank.</title>
        <authorList>
            <person name="Luo J."/>
        </authorList>
    </citation>
    <scope>NUCLEOTIDE SEQUENCE [LARGE SCALE GENOMIC DNA]</scope>
    <source>
        <strain evidence="9 10">CR14</strain>
    </source>
</reference>
<comment type="subcellular location">
    <subcellularLocation>
        <location evidence="1">Cell membrane</location>
        <topology evidence="1">Multi-pass membrane protein</topology>
    </subcellularLocation>
</comment>
<evidence type="ECO:0000256" key="4">
    <source>
        <dbReference type="ARBA" id="ARBA00022692"/>
    </source>
</evidence>
<evidence type="ECO:0000256" key="2">
    <source>
        <dbReference type="ARBA" id="ARBA00005745"/>
    </source>
</evidence>
<evidence type="ECO:0000256" key="3">
    <source>
        <dbReference type="ARBA" id="ARBA00022475"/>
    </source>
</evidence>
<keyword evidence="6 7" id="KW-0472">Membrane</keyword>
<evidence type="ECO:0000256" key="7">
    <source>
        <dbReference type="SAM" id="Phobius"/>
    </source>
</evidence>
<dbReference type="RefSeq" id="WP_317832124.1">
    <property type="nucleotide sequence ID" value="NZ_CP136920.1"/>
</dbReference>
<dbReference type="PANTHER" id="PTHR30012">
    <property type="entry name" value="GENERAL SECRETION PATHWAY PROTEIN"/>
    <property type="match status" value="1"/>
</dbReference>
<keyword evidence="10" id="KW-1185">Reference proteome</keyword>
<dbReference type="InterPro" id="IPR003004">
    <property type="entry name" value="GspF/PilC"/>
</dbReference>
<feature type="transmembrane region" description="Helical" evidence="7">
    <location>
        <begin position="196"/>
        <end position="217"/>
    </location>
</feature>
<keyword evidence="4 7" id="KW-0812">Transmembrane</keyword>